<dbReference type="GeneTree" id="ENSGT00970000197315"/>
<dbReference type="Gene3D" id="1.20.90.10">
    <property type="entry name" value="Phospholipase A2 domain"/>
    <property type="match status" value="1"/>
</dbReference>
<proteinExistence type="predicted"/>
<dbReference type="Ensembl" id="ENSVURT00010019527.1">
    <property type="protein sequence ID" value="ENSVURP00010017188.1"/>
    <property type="gene ID" value="ENSVURG00010013134.1"/>
</dbReference>
<dbReference type="GO" id="GO:0050482">
    <property type="term" value="P:arachidonate secretion"/>
    <property type="evidence" value="ECO:0007669"/>
    <property type="project" value="InterPro"/>
</dbReference>
<feature type="region of interest" description="Disordered" evidence="1">
    <location>
        <begin position="47"/>
        <end position="67"/>
    </location>
</feature>
<reference evidence="2" key="2">
    <citation type="submission" date="2025-08" db="UniProtKB">
        <authorList>
            <consortium name="Ensembl"/>
        </authorList>
    </citation>
    <scope>IDENTIFICATION</scope>
</reference>
<name>A0A4X2KZR5_VOMUR</name>
<sequence length="67" mass="7687">VFPFHIPSFLQTLAQQLCACDRTVAYCMKKNLKSYKVKYRHYSNFLRPETLPQPPPPASSWAASPCL</sequence>
<dbReference type="InterPro" id="IPR033112">
    <property type="entry name" value="PLA2_Asp_AS"/>
</dbReference>
<dbReference type="GO" id="GO:0006644">
    <property type="term" value="P:phospholipid metabolic process"/>
    <property type="evidence" value="ECO:0007669"/>
    <property type="project" value="InterPro"/>
</dbReference>
<organism evidence="2 3">
    <name type="scientific">Vombatus ursinus</name>
    <name type="common">Common wombat</name>
    <dbReference type="NCBI Taxonomy" id="29139"/>
    <lineage>
        <taxon>Eukaryota</taxon>
        <taxon>Metazoa</taxon>
        <taxon>Chordata</taxon>
        <taxon>Craniata</taxon>
        <taxon>Vertebrata</taxon>
        <taxon>Euteleostomi</taxon>
        <taxon>Mammalia</taxon>
        <taxon>Metatheria</taxon>
        <taxon>Diprotodontia</taxon>
        <taxon>Vombatidae</taxon>
        <taxon>Vombatus</taxon>
    </lineage>
</organism>
<accession>A0A4X2KZR5</accession>
<evidence type="ECO:0000256" key="1">
    <source>
        <dbReference type="SAM" id="MobiDB-lite"/>
    </source>
</evidence>
<dbReference type="PROSITE" id="PS00119">
    <property type="entry name" value="PA2_ASP"/>
    <property type="match status" value="1"/>
</dbReference>
<reference evidence="2" key="3">
    <citation type="submission" date="2025-09" db="UniProtKB">
        <authorList>
            <consortium name="Ensembl"/>
        </authorList>
    </citation>
    <scope>IDENTIFICATION</scope>
</reference>
<keyword evidence="3" id="KW-1185">Reference proteome</keyword>
<dbReference type="Proteomes" id="UP000314987">
    <property type="component" value="Unassembled WGS sequence"/>
</dbReference>
<dbReference type="GO" id="GO:0004623">
    <property type="term" value="F:phospholipase A2 activity"/>
    <property type="evidence" value="ECO:0007669"/>
    <property type="project" value="InterPro"/>
</dbReference>
<dbReference type="SUPFAM" id="SSF48619">
    <property type="entry name" value="Phospholipase A2, PLA2"/>
    <property type="match status" value="1"/>
</dbReference>
<reference evidence="3" key="1">
    <citation type="submission" date="2018-12" db="EMBL/GenBank/DDBJ databases">
        <authorList>
            <person name="Yazar S."/>
        </authorList>
    </citation>
    <scope>NUCLEOTIDE SEQUENCE [LARGE SCALE GENOMIC DNA]</scope>
</reference>
<dbReference type="AlphaFoldDB" id="A0A4X2KZR5"/>
<evidence type="ECO:0000313" key="3">
    <source>
        <dbReference type="Proteomes" id="UP000314987"/>
    </source>
</evidence>
<evidence type="ECO:0000313" key="2">
    <source>
        <dbReference type="Ensembl" id="ENSVURP00010017188.1"/>
    </source>
</evidence>
<dbReference type="InterPro" id="IPR036444">
    <property type="entry name" value="PLipase_A2_dom_sf"/>
</dbReference>
<protein>
    <submittedName>
        <fullName evidence="2">Uncharacterized protein</fullName>
    </submittedName>
</protein>